<reference evidence="1 2" key="1">
    <citation type="submission" date="2018-11" db="EMBL/GenBank/DDBJ databases">
        <authorList>
            <person name="Mardanov A.V."/>
            <person name="Ravin N.V."/>
            <person name="Dedysh S.N."/>
        </authorList>
    </citation>
    <scope>NUCLEOTIDE SEQUENCE [LARGE SCALE GENOMIC DNA]</scope>
    <source>
        <strain evidence="1 2">AF10</strain>
    </source>
</reference>
<organism evidence="1 2">
    <name type="scientific">Granulicella sibirica</name>
    <dbReference type="NCBI Taxonomy" id="2479048"/>
    <lineage>
        <taxon>Bacteria</taxon>
        <taxon>Pseudomonadati</taxon>
        <taxon>Acidobacteriota</taxon>
        <taxon>Terriglobia</taxon>
        <taxon>Terriglobales</taxon>
        <taxon>Acidobacteriaceae</taxon>
        <taxon>Granulicella</taxon>
    </lineage>
</organism>
<dbReference type="RefSeq" id="WP_128913364.1">
    <property type="nucleotide sequence ID" value="NZ_RDSM01000002.1"/>
</dbReference>
<dbReference type="EMBL" id="RDSM01000002">
    <property type="protein sequence ID" value="RXH55775.1"/>
    <property type="molecule type" value="Genomic_DNA"/>
</dbReference>
<sequence>MSHFSPVTLDKARYKAVRKEGLSLFSNFLLDGRTPGARETFSIYLAVHEQEYKDGHPIMAGHLEQLPLWSDYLIVEIELQAQDAELSYTARYAWASESRAPNRVLELTLSKDRTRADGSILLPPRASGVLGPTARLHLATFDWG</sequence>
<evidence type="ECO:0000313" key="2">
    <source>
        <dbReference type="Proteomes" id="UP000289437"/>
    </source>
</evidence>
<accession>A0A4Q0SXC1</accession>
<dbReference type="Proteomes" id="UP000289437">
    <property type="component" value="Unassembled WGS sequence"/>
</dbReference>
<dbReference type="AlphaFoldDB" id="A0A4Q0SXC1"/>
<name>A0A4Q0SXC1_9BACT</name>
<protein>
    <submittedName>
        <fullName evidence="1">Uncharacterized protein</fullName>
    </submittedName>
</protein>
<evidence type="ECO:0000313" key="1">
    <source>
        <dbReference type="EMBL" id="RXH55775.1"/>
    </source>
</evidence>
<comment type="caution">
    <text evidence="1">The sequence shown here is derived from an EMBL/GenBank/DDBJ whole genome shotgun (WGS) entry which is preliminary data.</text>
</comment>
<keyword evidence="2" id="KW-1185">Reference proteome</keyword>
<proteinExistence type="predicted"/>
<gene>
    <name evidence="1" type="ORF">GRAN_2632</name>
</gene>
<reference evidence="2" key="2">
    <citation type="submission" date="2019-02" db="EMBL/GenBank/DDBJ databases">
        <title>Granulicella sibirica sp. nov., a psychrotolerant acidobacterium isolated from an organic soil layer in forested tundra, West Siberia.</title>
        <authorList>
            <person name="Oshkin I.Y."/>
            <person name="Kulichevskaya I.S."/>
            <person name="Rijpstra W.I.C."/>
            <person name="Sinninghe Damste J.S."/>
            <person name="Rakitin A.L."/>
            <person name="Ravin N.V."/>
            <person name="Dedysh S.N."/>
        </authorList>
    </citation>
    <scope>NUCLEOTIDE SEQUENCE [LARGE SCALE GENOMIC DNA]</scope>
    <source>
        <strain evidence="2">AF10</strain>
    </source>
</reference>